<gene>
    <name evidence="4" type="ORF">K9W45_09640</name>
</gene>
<proteinExistence type="predicted"/>
<reference evidence="4" key="1">
    <citation type="journal article" date="2022" name="Nat. Microbiol.">
        <title>Unique mobile elements and scalable gene flow at the prokaryote-eukaryote boundary revealed by circularized Asgard archaea genomes.</title>
        <authorList>
            <person name="Wu F."/>
            <person name="Speth D.R."/>
            <person name="Philosof A."/>
            <person name="Cremiere A."/>
            <person name="Narayanan A."/>
            <person name="Barco R.A."/>
            <person name="Connon S.A."/>
            <person name="Amend J.P."/>
            <person name="Antoshechkin I.A."/>
            <person name="Orphan V.J."/>
        </authorList>
    </citation>
    <scope>NUCLEOTIDE SEQUENCE</scope>
    <source>
        <strain evidence="4">PM71</strain>
    </source>
</reference>
<dbReference type="PIRSF" id="PIRSF017190">
    <property type="entry name" value="Rbsml_synth_fac_NIP7"/>
    <property type="match status" value="1"/>
</dbReference>
<dbReference type="InterPro" id="IPR005155">
    <property type="entry name" value="UPF0113_PUA"/>
</dbReference>
<dbReference type="InterPro" id="IPR016686">
    <property type="entry name" value="Ribosomal_synth_fac_NIP7"/>
</dbReference>
<evidence type="ECO:0000259" key="3">
    <source>
        <dbReference type="Pfam" id="PF17833"/>
    </source>
</evidence>
<evidence type="ECO:0000313" key="4">
    <source>
        <dbReference type="EMBL" id="UJG40096.1"/>
    </source>
</evidence>
<protein>
    <submittedName>
        <fullName evidence="4">Uncharacterized protein</fullName>
    </submittedName>
</protein>
<dbReference type="Pfam" id="PF03657">
    <property type="entry name" value="UPF0113"/>
    <property type="match status" value="1"/>
</dbReference>
<dbReference type="InterPro" id="IPR036974">
    <property type="entry name" value="PUA_sf"/>
</dbReference>
<sequence>MVKTETLFIKASREEEQIVVSFLLKEFGTKVMEIMNDKSIFIKQRGVKEVYIVNEELKDTIEFIRNSSLDLTKNIFLAGYPIGTIHEKQFQLEVTGGFYFKKYMEKRIIVKTQQFLYGKDIVVANVKEYTLPFKKGNWLAVYGKGKKDSELFYGVGKALVGSNELSSAPPNTVIIKGYKNRPFDLGWYLRFEK</sequence>
<name>A0A9Y1BJ97_9ARCH</name>
<dbReference type="Proteomes" id="UP001201020">
    <property type="component" value="Chromosome"/>
</dbReference>
<dbReference type="Gene3D" id="2.30.130.10">
    <property type="entry name" value="PUA domain"/>
    <property type="match status" value="1"/>
</dbReference>
<dbReference type="GO" id="GO:0042255">
    <property type="term" value="P:ribosome assembly"/>
    <property type="evidence" value="ECO:0007669"/>
    <property type="project" value="InterPro"/>
</dbReference>
<accession>A0A9Y1BJ97</accession>
<dbReference type="CDD" id="cd21151">
    <property type="entry name" value="PUA_Nip7-like"/>
    <property type="match status" value="1"/>
</dbReference>
<organism evidence="4">
    <name type="scientific">Candidatus Heimdallarchaeum aukensis</name>
    <dbReference type="NCBI Taxonomy" id="2876573"/>
    <lineage>
        <taxon>Archaea</taxon>
        <taxon>Promethearchaeati</taxon>
        <taxon>Candidatus Heimdallarchaeota</taxon>
        <taxon>Candidatus Heimdallarchaeia (ex Rinke et al. 2021) (nom. nud.)</taxon>
        <taxon>Candidatus Heimdallarchaeales</taxon>
        <taxon>Candidatus Heimdallarchaeaceae</taxon>
        <taxon>Candidatus Heimdallarchaeum</taxon>
    </lineage>
</organism>
<evidence type="ECO:0000259" key="2">
    <source>
        <dbReference type="Pfam" id="PF03657"/>
    </source>
</evidence>
<keyword evidence="1" id="KW-0694">RNA-binding</keyword>
<dbReference type="Pfam" id="PF17833">
    <property type="entry name" value="pre-PUA_NIP7"/>
    <property type="match status" value="1"/>
</dbReference>
<dbReference type="AlphaFoldDB" id="A0A9Y1BJ97"/>
<dbReference type="InterPro" id="IPR040598">
    <property type="entry name" value="NIP7_N"/>
</dbReference>
<dbReference type="EMBL" id="CP084166">
    <property type="protein sequence ID" value="UJG40096.1"/>
    <property type="molecule type" value="Genomic_DNA"/>
</dbReference>
<feature type="domain" description="60S ribosome subunit biogenesis protein NIP7 pre-PUA" evidence="3">
    <location>
        <begin position="11"/>
        <end position="93"/>
    </location>
</feature>
<feature type="domain" description="UPF0113" evidence="2">
    <location>
        <begin position="112"/>
        <end position="190"/>
    </location>
</feature>
<dbReference type="GO" id="GO:0003723">
    <property type="term" value="F:RNA binding"/>
    <property type="evidence" value="ECO:0007669"/>
    <property type="project" value="UniProtKB-KW"/>
</dbReference>
<evidence type="ECO:0000256" key="1">
    <source>
        <dbReference type="ARBA" id="ARBA00022884"/>
    </source>
</evidence>